<dbReference type="FunFam" id="3.40.50.1100:FF:000040">
    <property type="entry name" value="L-serine dehydratase, putative"/>
    <property type="match status" value="1"/>
</dbReference>
<evidence type="ECO:0000256" key="10">
    <source>
        <dbReference type="ARBA" id="ARBA00049406"/>
    </source>
</evidence>
<dbReference type="HOGENOM" id="CLU_542863_0_0_1"/>
<reference evidence="14" key="1">
    <citation type="submission" date="2008-07" db="EMBL/GenBank/DDBJ databases">
        <title>Annotation of Ajellomyces capsulatus strain H88.</title>
        <authorList>
            <person name="Champion M."/>
            <person name="Cuomo C."/>
            <person name="Ma L.-J."/>
            <person name="Henn M.R."/>
            <person name="Sil A."/>
            <person name="Goldman B."/>
            <person name="Young S.K."/>
            <person name="Kodira C.D."/>
            <person name="Zeng Q."/>
            <person name="Koehrsen M."/>
            <person name="Alvarado L."/>
            <person name="Berlin A."/>
            <person name="Borenstein D."/>
            <person name="Chen Z."/>
            <person name="Engels R."/>
            <person name="Freedman E."/>
            <person name="Gellesch M."/>
            <person name="Goldberg J."/>
            <person name="Griggs A."/>
            <person name="Gujja S."/>
            <person name="Heiman D."/>
            <person name="Hepburn T."/>
            <person name="Howarth C."/>
            <person name="Jen D."/>
            <person name="Larson L."/>
            <person name="Lewis B."/>
            <person name="Mehta T."/>
            <person name="Park D."/>
            <person name="Pearson M."/>
            <person name="Roberts A."/>
            <person name="Saif S."/>
            <person name="Shea T."/>
            <person name="Shenoy N."/>
            <person name="Sisk P."/>
            <person name="Stolte C."/>
            <person name="Sykes S."/>
            <person name="Walk T."/>
            <person name="White J."/>
            <person name="Yandava C."/>
            <person name="Klein B."/>
            <person name="McEwen J.G."/>
            <person name="Puccia R."/>
            <person name="Goldman G.H."/>
            <person name="Felipe M.S."/>
            <person name="Nino-Vega G."/>
            <person name="San-Blas G."/>
            <person name="Taylor J."/>
            <person name="Mendoza L."/>
            <person name="Galagan J."/>
            <person name="Nusbaum C."/>
            <person name="Birren B."/>
        </authorList>
    </citation>
    <scope>NUCLEOTIDE SEQUENCE [LARGE SCALE GENOMIC DNA]</scope>
    <source>
        <strain evidence="14">H88</strain>
    </source>
</reference>
<dbReference type="GO" id="GO:0006565">
    <property type="term" value="P:L-serine catabolic process"/>
    <property type="evidence" value="ECO:0007669"/>
    <property type="project" value="TreeGrafter"/>
</dbReference>
<dbReference type="Proteomes" id="UP000008142">
    <property type="component" value="Unassembled WGS sequence"/>
</dbReference>
<dbReference type="GO" id="GO:0003676">
    <property type="term" value="F:nucleic acid binding"/>
    <property type="evidence" value="ECO:0007669"/>
    <property type="project" value="InterPro"/>
</dbReference>
<evidence type="ECO:0000259" key="12">
    <source>
        <dbReference type="PROSITE" id="PS50879"/>
    </source>
</evidence>
<comment type="subcellular location">
    <subcellularLocation>
        <location evidence="2">Cytoplasm</location>
    </subcellularLocation>
</comment>
<dbReference type="GO" id="GO:0004794">
    <property type="term" value="F:threonine deaminase activity"/>
    <property type="evidence" value="ECO:0007669"/>
    <property type="project" value="TreeGrafter"/>
</dbReference>
<dbReference type="GO" id="GO:0003941">
    <property type="term" value="F:L-serine ammonia-lyase activity"/>
    <property type="evidence" value="ECO:0007669"/>
    <property type="project" value="UniProtKB-EC"/>
</dbReference>
<dbReference type="OrthoDB" id="7773036at2759"/>
<dbReference type="PANTHER" id="PTHR48078">
    <property type="entry name" value="THREONINE DEHYDRATASE, MITOCHONDRIAL-RELATED"/>
    <property type="match status" value="1"/>
</dbReference>
<dbReference type="InterPro" id="IPR050147">
    <property type="entry name" value="Ser/Thr_Dehydratase"/>
</dbReference>
<dbReference type="GO" id="GO:0005737">
    <property type="term" value="C:cytoplasm"/>
    <property type="evidence" value="ECO:0007669"/>
    <property type="project" value="UniProtKB-SubCell"/>
</dbReference>
<dbReference type="Gene3D" id="3.40.50.1100">
    <property type="match status" value="2"/>
</dbReference>
<proteinExistence type="inferred from homology"/>
<dbReference type="InterPro" id="IPR036052">
    <property type="entry name" value="TrpB-like_PALP_sf"/>
</dbReference>
<dbReference type="PROSITE" id="PS50879">
    <property type="entry name" value="RNASE_H_1"/>
    <property type="match status" value="1"/>
</dbReference>
<keyword evidence="8" id="KW-0663">Pyridoxal phosphate</keyword>
<dbReference type="Pfam" id="PF00291">
    <property type="entry name" value="PALP"/>
    <property type="match status" value="1"/>
</dbReference>
<dbReference type="AlphaFoldDB" id="F0UIH5"/>
<dbReference type="EMBL" id="DS990639">
    <property type="protein sequence ID" value="EGC45580.1"/>
    <property type="molecule type" value="Genomic_DNA"/>
</dbReference>
<gene>
    <name evidence="13" type="ORF">HCEG_04795</name>
</gene>
<feature type="domain" description="RNase H type-1" evidence="12">
    <location>
        <begin position="1"/>
        <end position="18"/>
    </location>
</feature>
<dbReference type="GO" id="GO:0006094">
    <property type="term" value="P:gluconeogenesis"/>
    <property type="evidence" value="ECO:0007669"/>
    <property type="project" value="UniProtKB-KW"/>
</dbReference>
<dbReference type="GO" id="GO:0004523">
    <property type="term" value="F:RNA-DNA hybrid ribonuclease activity"/>
    <property type="evidence" value="ECO:0007669"/>
    <property type="project" value="InterPro"/>
</dbReference>
<evidence type="ECO:0000313" key="13">
    <source>
        <dbReference type="EMBL" id="EGC45580.1"/>
    </source>
</evidence>
<feature type="region of interest" description="Disordered" evidence="11">
    <location>
        <begin position="480"/>
        <end position="502"/>
    </location>
</feature>
<name>F0UIH5_AJEC8</name>
<evidence type="ECO:0000256" key="3">
    <source>
        <dbReference type="ARBA" id="ARBA00004742"/>
    </source>
</evidence>
<evidence type="ECO:0000256" key="6">
    <source>
        <dbReference type="ARBA" id="ARBA00022432"/>
    </source>
</evidence>
<evidence type="ECO:0000256" key="2">
    <source>
        <dbReference type="ARBA" id="ARBA00004496"/>
    </source>
</evidence>
<evidence type="ECO:0000256" key="9">
    <source>
        <dbReference type="ARBA" id="ARBA00023239"/>
    </source>
</evidence>
<keyword evidence="7" id="KW-0963">Cytoplasm</keyword>
<dbReference type="InterPro" id="IPR002156">
    <property type="entry name" value="RNaseH_domain"/>
</dbReference>
<protein>
    <recommendedName>
        <fullName evidence="5">L-serine ammonia-lyase</fullName>
        <ecNumber evidence="5">4.3.1.17</ecNumber>
    </recommendedName>
</protein>
<dbReference type="InterPro" id="IPR001926">
    <property type="entry name" value="TrpB-like_PALP"/>
</dbReference>
<evidence type="ECO:0000256" key="1">
    <source>
        <dbReference type="ARBA" id="ARBA00001933"/>
    </source>
</evidence>
<keyword evidence="6" id="KW-0312">Gluconeogenesis</keyword>
<evidence type="ECO:0000313" key="14">
    <source>
        <dbReference type="Proteomes" id="UP000008142"/>
    </source>
</evidence>
<accession>F0UIH5</accession>
<evidence type="ECO:0000256" key="8">
    <source>
        <dbReference type="ARBA" id="ARBA00022898"/>
    </source>
</evidence>
<dbReference type="GO" id="GO:0006567">
    <property type="term" value="P:L-threonine catabolic process"/>
    <property type="evidence" value="ECO:0007669"/>
    <property type="project" value="TreeGrafter"/>
</dbReference>
<evidence type="ECO:0000256" key="7">
    <source>
        <dbReference type="ARBA" id="ARBA00022490"/>
    </source>
</evidence>
<comment type="pathway">
    <text evidence="3">Carbohydrate biosynthesis; gluconeogenesis.</text>
</comment>
<sequence length="502" mass="52904">MGIEGNEEADRLAKQAASPTAAPCSWTGSLALSQRHSYIDQTAEARLKWWRSGRRSATSTTSYLESLEPTQFYIQFYNYTVSCRLRTPTYTDSISLSPSSPSSPRHLGRFSAPARFPENALPGSQPGATKLPAGNHPTHPRLPRPGLGPGYCREPYGTVPATAGAGNIVPNNRQEVPLLQQEQDQVQPYSPLEDTSVEDTSLSTVLESTYIPLRRMGSYGEPLLEEMHSPPWDPKSPPKPWTETPLIESEPLSRLAGCAMGNLILHHLSRPANHNKNLHFFIPSGGNAGIAAVTAARALGYPCTVVVPTYTSPMMLQRLQAAGAITVPHGANIDVAAAHMRDVLMAQMQGAVGPDGRELVAVELHPFDHEAIWEGVSSMVDELAAQLPPDASGRAFAADAVVCSVGGGGLMNGIMLGIERLLRGGSGAGAGAGGAGDGGGSRDVQILALETRGAESLAKGGRKARAGVIARRVVAGHVAGRHARGGAHAAQCPLPPRGHEGA</sequence>
<feature type="region of interest" description="Disordered" evidence="11">
    <location>
        <begin position="92"/>
        <end position="139"/>
    </location>
</feature>
<organism evidence="14">
    <name type="scientific">Ajellomyces capsulatus (strain H88)</name>
    <name type="common">Darling's disease fungus</name>
    <name type="synonym">Histoplasma capsulatum</name>
    <dbReference type="NCBI Taxonomy" id="544711"/>
    <lineage>
        <taxon>Eukaryota</taxon>
        <taxon>Fungi</taxon>
        <taxon>Dikarya</taxon>
        <taxon>Ascomycota</taxon>
        <taxon>Pezizomycotina</taxon>
        <taxon>Eurotiomycetes</taxon>
        <taxon>Eurotiomycetidae</taxon>
        <taxon>Onygenales</taxon>
        <taxon>Ajellomycetaceae</taxon>
        <taxon>Histoplasma</taxon>
    </lineage>
</organism>
<feature type="compositionally biased region" description="Low complexity" evidence="11">
    <location>
        <begin position="93"/>
        <end position="104"/>
    </location>
</feature>
<dbReference type="STRING" id="544711.F0UIH5"/>
<dbReference type="SUPFAM" id="SSF53686">
    <property type="entry name" value="Tryptophan synthase beta subunit-like PLP-dependent enzymes"/>
    <property type="match status" value="1"/>
</dbReference>
<dbReference type="EC" id="4.3.1.17" evidence="5"/>
<comment type="cofactor">
    <cofactor evidence="1">
        <name>pyridoxal 5'-phosphate</name>
        <dbReference type="ChEBI" id="CHEBI:597326"/>
    </cofactor>
</comment>
<evidence type="ECO:0000256" key="5">
    <source>
        <dbReference type="ARBA" id="ARBA00012093"/>
    </source>
</evidence>
<comment type="catalytic activity">
    <reaction evidence="10">
        <text>L-serine = pyruvate + NH4(+)</text>
        <dbReference type="Rhea" id="RHEA:19169"/>
        <dbReference type="ChEBI" id="CHEBI:15361"/>
        <dbReference type="ChEBI" id="CHEBI:28938"/>
        <dbReference type="ChEBI" id="CHEBI:33384"/>
        <dbReference type="EC" id="4.3.1.17"/>
    </reaction>
</comment>
<dbReference type="GO" id="GO:0009097">
    <property type="term" value="P:isoleucine biosynthetic process"/>
    <property type="evidence" value="ECO:0007669"/>
    <property type="project" value="TreeGrafter"/>
</dbReference>
<evidence type="ECO:0000256" key="11">
    <source>
        <dbReference type="SAM" id="MobiDB-lite"/>
    </source>
</evidence>
<keyword evidence="9" id="KW-0456">Lyase</keyword>
<comment type="similarity">
    <text evidence="4">Belongs to the serine/threonine dehydratase family.</text>
</comment>
<evidence type="ECO:0000256" key="4">
    <source>
        <dbReference type="ARBA" id="ARBA00010869"/>
    </source>
</evidence>
<dbReference type="PANTHER" id="PTHR48078:SF4">
    <property type="entry name" value="DEHYDRATASE, PUTATIVE (AFU_ORTHOLOGUE AFUA_4G07810)-RELATED"/>
    <property type="match status" value="1"/>
</dbReference>